<accession>A0AAV7WS24</accession>
<comment type="caution">
    <text evidence="2">The sequence shown here is derived from an EMBL/GenBank/DDBJ whole genome shotgun (WGS) entry which is preliminary data.</text>
</comment>
<evidence type="ECO:0000256" key="1">
    <source>
        <dbReference type="SAM" id="MobiDB-lite"/>
    </source>
</evidence>
<gene>
    <name evidence="2" type="ORF">NDU88_004501</name>
</gene>
<feature type="region of interest" description="Disordered" evidence="1">
    <location>
        <begin position="62"/>
        <end position="90"/>
    </location>
</feature>
<organism evidence="2 3">
    <name type="scientific">Pleurodeles waltl</name>
    <name type="common">Iberian ribbed newt</name>
    <dbReference type="NCBI Taxonomy" id="8319"/>
    <lineage>
        <taxon>Eukaryota</taxon>
        <taxon>Metazoa</taxon>
        <taxon>Chordata</taxon>
        <taxon>Craniata</taxon>
        <taxon>Vertebrata</taxon>
        <taxon>Euteleostomi</taxon>
        <taxon>Amphibia</taxon>
        <taxon>Batrachia</taxon>
        <taxon>Caudata</taxon>
        <taxon>Salamandroidea</taxon>
        <taxon>Salamandridae</taxon>
        <taxon>Pleurodelinae</taxon>
        <taxon>Pleurodeles</taxon>
    </lineage>
</organism>
<dbReference type="AlphaFoldDB" id="A0AAV7WS24"/>
<reference evidence="2" key="1">
    <citation type="journal article" date="2022" name="bioRxiv">
        <title>Sequencing and chromosome-scale assembly of the giantPleurodeles waltlgenome.</title>
        <authorList>
            <person name="Brown T."/>
            <person name="Elewa A."/>
            <person name="Iarovenko S."/>
            <person name="Subramanian E."/>
            <person name="Araus A.J."/>
            <person name="Petzold A."/>
            <person name="Susuki M."/>
            <person name="Suzuki K.-i.T."/>
            <person name="Hayashi T."/>
            <person name="Toyoda A."/>
            <person name="Oliveira C."/>
            <person name="Osipova E."/>
            <person name="Leigh N.D."/>
            <person name="Simon A."/>
            <person name="Yun M.H."/>
        </authorList>
    </citation>
    <scope>NUCLEOTIDE SEQUENCE</scope>
    <source>
        <strain evidence="2">20211129_DDA</strain>
        <tissue evidence="2">Liver</tissue>
    </source>
</reference>
<proteinExistence type="predicted"/>
<dbReference type="Proteomes" id="UP001066276">
    <property type="component" value="Chromosome 1_1"/>
</dbReference>
<evidence type="ECO:0000313" key="2">
    <source>
        <dbReference type="EMBL" id="KAJ1216903.1"/>
    </source>
</evidence>
<keyword evidence="3" id="KW-1185">Reference proteome</keyword>
<protein>
    <submittedName>
        <fullName evidence="2">Uncharacterized protein</fullName>
    </submittedName>
</protein>
<evidence type="ECO:0000313" key="3">
    <source>
        <dbReference type="Proteomes" id="UP001066276"/>
    </source>
</evidence>
<name>A0AAV7WS24_PLEWA</name>
<dbReference type="EMBL" id="JANPWB010000001">
    <property type="protein sequence ID" value="KAJ1216903.1"/>
    <property type="molecule type" value="Genomic_DNA"/>
</dbReference>
<feature type="compositionally biased region" description="Basic and acidic residues" evidence="1">
    <location>
        <begin position="62"/>
        <end position="74"/>
    </location>
</feature>
<sequence length="90" mass="9958">MLRGCTAARWSPEMLRSSVQMTAGPPPTQCAQKVGCRGTPTVGKIYPTQMRRAPEWREWLRRGEPSRHPSDARWHPGTQQAAVGKGSGQC</sequence>